<dbReference type="Pfam" id="PF00294">
    <property type="entry name" value="PfkB"/>
    <property type="match status" value="1"/>
</dbReference>
<dbReference type="GO" id="GO:0016740">
    <property type="term" value="F:transferase activity"/>
    <property type="evidence" value="ECO:0007669"/>
    <property type="project" value="UniProtKB-KW"/>
</dbReference>
<reference evidence="2" key="1">
    <citation type="submission" date="2019-10" db="EMBL/GenBank/DDBJ databases">
        <title>Evaluation of single-gene subtyping targets for Pseudomonas.</title>
        <authorList>
            <person name="Reichler S.J."/>
            <person name="Orsi R.H."/>
            <person name="Wiedmann M."/>
            <person name="Martin N.H."/>
            <person name="Murphy S.I."/>
        </authorList>
    </citation>
    <scope>NUCLEOTIDE SEQUENCE</scope>
    <source>
        <strain evidence="2">FSL R10-2339</strain>
    </source>
</reference>
<dbReference type="PANTHER" id="PTHR15364:SF0">
    <property type="entry name" value="2'-DEOXYNUCLEOSIDE 5'-PHOSPHATE N-HYDROLASE 1"/>
    <property type="match status" value="1"/>
</dbReference>
<proteinExistence type="predicted"/>
<dbReference type="InterPro" id="IPR011611">
    <property type="entry name" value="PfkB_dom"/>
</dbReference>
<dbReference type="InterPro" id="IPR051239">
    <property type="entry name" value="2'-dNMP_N-hydrolase"/>
</dbReference>
<dbReference type="RefSeq" id="WP_058410827.1">
    <property type="nucleotide sequence ID" value="NZ_WIWC01000013.1"/>
</dbReference>
<name>A0A6A7YU26_9PSED</name>
<dbReference type="GO" id="GO:0070694">
    <property type="term" value="F:5-hydroxymethyl-dUMP N-hydrolase activity"/>
    <property type="evidence" value="ECO:0007669"/>
    <property type="project" value="TreeGrafter"/>
</dbReference>
<dbReference type="InterPro" id="IPR029056">
    <property type="entry name" value="Ribokinase-like"/>
</dbReference>
<dbReference type="Gene3D" id="3.40.1190.20">
    <property type="match status" value="1"/>
</dbReference>
<evidence type="ECO:0000313" key="2">
    <source>
        <dbReference type="EMBL" id="MQT80532.1"/>
    </source>
</evidence>
<sequence>MINVVGGVYYEQCMCPTWQELFGSGGRGATAIARLGGTVNLTTYVDSTAESILRLRSALEGFTLEPHAIDRSLQFRYTHGLSHPSLHPSPKQQHSLQVCAANVVRFGFLEGDCVVDARQAVYDPQSATAPAPFHENGSKAERLALVLNRNEAEALHDSSDLSATDLARALAKSQHAEIVIIKMGPAGALLLHEDRTHHIPSFVTPKVWKVGSGDVFVATFAYFWIEEALPPLEAAMLASRATAFYCESQGFASKAELSAYNPDAASMPKKSKSGRAPLVYLAGPFFSLSQLWLVEEARSQLLAMGLNVFSPVHDVGHGPAEEVVHQDLEAIHECDLMLAIGDGLDAGTIYEIGYARALKKPVILYVENESEEDQKMMAGSGCIISDDFVTAIYQTAWKAAEL</sequence>
<evidence type="ECO:0000259" key="1">
    <source>
        <dbReference type="Pfam" id="PF00294"/>
    </source>
</evidence>
<accession>A0A6A7YU26</accession>
<dbReference type="GO" id="GO:0009159">
    <property type="term" value="P:deoxyribonucleoside monophosphate catabolic process"/>
    <property type="evidence" value="ECO:0007669"/>
    <property type="project" value="TreeGrafter"/>
</dbReference>
<dbReference type="EMBL" id="WIWC01000013">
    <property type="protein sequence ID" value="MQT80532.1"/>
    <property type="molecule type" value="Genomic_DNA"/>
</dbReference>
<dbReference type="InterPro" id="IPR007710">
    <property type="entry name" value="Nucleoside_deoxyribTrfase"/>
</dbReference>
<dbReference type="Pfam" id="PF05014">
    <property type="entry name" value="Nuc_deoxyrib_tr"/>
    <property type="match status" value="1"/>
</dbReference>
<organism evidence="2">
    <name type="scientific">Pseudomonas helleri</name>
    <dbReference type="NCBI Taxonomy" id="1608996"/>
    <lineage>
        <taxon>Bacteria</taxon>
        <taxon>Pseudomonadati</taxon>
        <taxon>Pseudomonadota</taxon>
        <taxon>Gammaproteobacteria</taxon>
        <taxon>Pseudomonadales</taxon>
        <taxon>Pseudomonadaceae</taxon>
        <taxon>Pseudomonas</taxon>
    </lineage>
</organism>
<keyword evidence="2" id="KW-0808">Transferase</keyword>
<dbReference type="PANTHER" id="PTHR15364">
    <property type="entry name" value="2'-DEOXYNUCLEOSIDE 5'-PHOSPHATE N-HYDROLASE 1"/>
    <property type="match status" value="1"/>
</dbReference>
<dbReference type="SUPFAM" id="SSF52309">
    <property type="entry name" value="N-(deoxy)ribosyltransferase-like"/>
    <property type="match status" value="1"/>
</dbReference>
<feature type="domain" description="Carbohydrate kinase PfkB" evidence="1">
    <location>
        <begin position="145"/>
        <end position="253"/>
    </location>
</feature>
<gene>
    <name evidence="2" type="ORF">GHN86_10730</name>
</gene>
<dbReference type="Gene3D" id="3.40.50.450">
    <property type="match status" value="1"/>
</dbReference>
<comment type="caution">
    <text evidence="2">The sequence shown here is derived from an EMBL/GenBank/DDBJ whole genome shotgun (WGS) entry which is preliminary data.</text>
</comment>
<dbReference type="AlphaFoldDB" id="A0A6A7YU26"/>
<dbReference type="SUPFAM" id="SSF53613">
    <property type="entry name" value="Ribokinase-like"/>
    <property type="match status" value="1"/>
</dbReference>
<protein>
    <submittedName>
        <fullName evidence="2">Nucleoside 2-deoxyribosyltransferase</fullName>
    </submittedName>
</protein>